<sequence length="157" mass="17753">MSFLELKIPPLLLVLLFALGMWLLAPLTAPFSVQLALPALYTTVLALCLAMTGIAVALAGVLAFRRAKTTVDPRVPQQSSSLVLVGIYRYSRNPMYLGFLLLLAAFACYLQSLLALAFLPLFVLYLNQFQIKPEERFLQQKFGKDYQVYLHNVRRWL</sequence>
<gene>
    <name evidence="6" type="ORF">AJE_08100</name>
</gene>
<dbReference type="PATRIC" id="fig|1129374.4.peg.1619"/>
<dbReference type="Gene3D" id="1.20.120.1630">
    <property type="match status" value="1"/>
</dbReference>
<dbReference type="InterPro" id="IPR007318">
    <property type="entry name" value="Phopholipid_MeTrfase"/>
</dbReference>
<comment type="subcellular location">
    <subcellularLocation>
        <location evidence="1">Endomembrane system</location>
        <topology evidence="1">Multi-pass membrane protein</topology>
    </subcellularLocation>
</comment>
<evidence type="ECO:0000313" key="6">
    <source>
        <dbReference type="EMBL" id="EHR41215.1"/>
    </source>
</evidence>
<dbReference type="GO" id="GO:0008168">
    <property type="term" value="F:methyltransferase activity"/>
    <property type="evidence" value="ECO:0007669"/>
    <property type="project" value="UniProtKB-KW"/>
</dbReference>
<keyword evidence="2 5" id="KW-0812">Transmembrane</keyword>
<evidence type="ECO:0000313" key="7">
    <source>
        <dbReference type="Proteomes" id="UP000012046"/>
    </source>
</evidence>
<accession>H3ZE38</accession>
<dbReference type="EMBL" id="AHTH01000020">
    <property type="protein sequence ID" value="EHR41215.1"/>
    <property type="molecule type" value="Genomic_DNA"/>
</dbReference>
<proteinExistence type="predicted"/>
<dbReference type="Pfam" id="PF04191">
    <property type="entry name" value="PEMT"/>
    <property type="match status" value="1"/>
</dbReference>
<protein>
    <submittedName>
        <fullName evidence="6">S-isoprenylcysteine methyltransferase-like protein</fullName>
    </submittedName>
</protein>
<dbReference type="GO" id="GO:0032259">
    <property type="term" value="P:methylation"/>
    <property type="evidence" value="ECO:0007669"/>
    <property type="project" value="UniProtKB-KW"/>
</dbReference>
<dbReference type="GO" id="GO:0012505">
    <property type="term" value="C:endomembrane system"/>
    <property type="evidence" value="ECO:0007669"/>
    <property type="project" value="UniProtKB-SubCell"/>
</dbReference>
<evidence type="ECO:0000256" key="1">
    <source>
        <dbReference type="ARBA" id="ARBA00004127"/>
    </source>
</evidence>
<feature type="transmembrane region" description="Helical" evidence="5">
    <location>
        <begin position="99"/>
        <end position="126"/>
    </location>
</feature>
<dbReference type="RefSeq" id="WP_008950446.1">
    <property type="nucleotide sequence ID" value="NZ_AHTH01000020.1"/>
</dbReference>
<dbReference type="STRING" id="1129374.AJE_08100"/>
<keyword evidence="6" id="KW-0489">Methyltransferase</keyword>
<feature type="transmembrane region" description="Helical" evidence="5">
    <location>
        <begin position="39"/>
        <end position="64"/>
    </location>
</feature>
<dbReference type="AlphaFoldDB" id="H3ZE38"/>
<dbReference type="PANTHER" id="PTHR12714:SF24">
    <property type="entry name" value="SLR1182 PROTEIN"/>
    <property type="match status" value="1"/>
</dbReference>
<dbReference type="eggNOG" id="COG2020">
    <property type="taxonomic scope" value="Bacteria"/>
</dbReference>
<keyword evidence="7" id="KW-1185">Reference proteome</keyword>
<organism evidence="6 7">
    <name type="scientific">Alishewanella jeotgali KCTC 22429</name>
    <dbReference type="NCBI Taxonomy" id="1129374"/>
    <lineage>
        <taxon>Bacteria</taxon>
        <taxon>Pseudomonadati</taxon>
        <taxon>Pseudomonadota</taxon>
        <taxon>Gammaproteobacteria</taxon>
        <taxon>Alteromonadales</taxon>
        <taxon>Alteromonadaceae</taxon>
        <taxon>Alishewanella</taxon>
    </lineage>
</organism>
<evidence type="ECO:0000256" key="4">
    <source>
        <dbReference type="ARBA" id="ARBA00023136"/>
    </source>
</evidence>
<feature type="transmembrane region" description="Helical" evidence="5">
    <location>
        <begin position="12"/>
        <end position="33"/>
    </location>
</feature>
<keyword evidence="6" id="KW-0808">Transferase</keyword>
<evidence type="ECO:0000256" key="2">
    <source>
        <dbReference type="ARBA" id="ARBA00022692"/>
    </source>
</evidence>
<dbReference type="Proteomes" id="UP000012046">
    <property type="component" value="Unassembled WGS sequence"/>
</dbReference>
<comment type="caution">
    <text evidence="6">The sequence shown here is derived from an EMBL/GenBank/DDBJ whole genome shotgun (WGS) entry which is preliminary data.</text>
</comment>
<name>H3ZE38_9ALTE</name>
<dbReference type="PANTHER" id="PTHR12714">
    <property type="entry name" value="PROTEIN-S ISOPRENYLCYSTEINE O-METHYLTRANSFERASE"/>
    <property type="match status" value="1"/>
</dbReference>
<keyword evidence="3 5" id="KW-1133">Transmembrane helix</keyword>
<reference evidence="6 7" key="1">
    <citation type="journal article" date="2012" name="J. Bacteriol.">
        <title>Genome Sequence of Extracellular-Protease-Producing Alishewanella jeotgali Isolated from Traditional Korean Fermented Seafood.</title>
        <authorList>
            <person name="Jung J."/>
            <person name="Chun J."/>
            <person name="Park W."/>
        </authorList>
    </citation>
    <scope>NUCLEOTIDE SEQUENCE [LARGE SCALE GENOMIC DNA]</scope>
    <source>
        <strain evidence="6 7">KCTC 22429</strain>
    </source>
</reference>
<evidence type="ECO:0000256" key="5">
    <source>
        <dbReference type="SAM" id="Phobius"/>
    </source>
</evidence>
<keyword evidence="4 5" id="KW-0472">Membrane</keyword>
<evidence type="ECO:0000256" key="3">
    <source>
        <dbReference type="ARBA" id="ARBA00022989"/>
    </source>
</evidence>